<dbReference type="Proteomes" id="UP001497623">
    <property type="component" value="Unassembled WGS sequence"/>
</dbReference>
<feature type="signal peptide" evidence="1">
    <location>
        <begin position="1"/>
        <end position="18"/>
    </location>
</feature>
<dbReference type="InterPro" id="IPR032675">
    <property type="entry name" value="LRR_dom_sf"/>
</dbReference>
<dbReference type="AlphaFoldDB" id="A0AAV2RRN1"/>
<proteinExistence type="predicted"/>
<dbReference type="EMBL" id="CAXKWB010027141">
    <property type="protein sequence ID" value="CAL4131419.1"/>
    <property type="molecule type" value="Genomic_DNA"/>
</dbReference>
<evidence type="ECO:0000313" key="3">
    <source>
        <dbReference type="Proteomes" id="UP001497623"/>
    </source>
</evidence>
<evidence type="ECO:0000313" key="2">
    <source>
        <dbReference type="EMBL" id="CAL4131419.1"/>
    </source>
</evidence>
<protein>
    <recommendedName>
        <fullName evidence="4">Oplophorus-luciferin 2-monooxygenase non-catalytic subunit</fullName>
    </recommendedName>
</protein>
<feature type="chain" id="PRO_5044010777" description="Oplophorus-luciferin 2-monooxygenase non-catalytic subunit" evidence="1">
    <location>
        <begin position="19"/>
        <end position="225"/>
    </location>
</feature>
<comment type="caution">
    <text evidence="2">The sequence shown here is derived from an EMBL/GenBank/DDBJ whole genome shotgun (WGS) entry which is preliminary data.</text>
</comment>
<dbReference type="InterPro" id="IPR001611">
    <property type="entry name" value="Leu-rich_rpt"/>
</dbReference>
<organism evidence="2 3">
    <name type="scientific">Meganyctiphanes norvegica</name>
    <name type="common">Northern krill</name>
    <name type="synonym">Thysanopoda norvegica</name>
    <dbReference type="NCBI Taxonomy" id="48144"/>
    <lineage>
        <taxon>Eukaryota</taxon>
        <taxon>Metazoa</taxon>
        <taxon>Ecdysozoa</taxon>
        <taxon>Arthropoda</taxon>
        <taxon>Crustacea</taxon>
        <taxon>Multicrustacea</taxon>
        <taxon>Malacostraca</taxon>
        <taxon>Eumalacostraca</taxon>
        <taxon>Eucarida</taxon>
        <taxon>Euphausiacea</taxon>
        <taxon>Euphausiidae</taxon>
        <taxon>Meganyctiphanes</taxon>
    </lineage>
</organism>
<evidence type="ECO:0000256" key="1">
    <source>
        <dbReference type="SAM" id="SignalP"/>
    </source>
</evidence>
<keyword evidence="3" id="KW-1185">Reference proteome</keyword>
<keyword evidence="1" id="KW-0732">Signal</keyword>
<dbReference type="Pfam" id="PF13855">
    <property type="entry name" value="LRR_8"/>
    <property type="match status" value="1"/>
</dbReference>
<feature type="non-terminal residue" evidence="2">
    <location>
        <position position="225"/>
    </location>
</feature>
<dbReference type="SUPFAM" id="SSF52058">
    <property type="entry name" value="L domain-like"/>
    <property type="match status" value="1"/>
</dbReference>
<sequence length="225" mass="25238">MAILLLMYQISLLTLLFAQPIYGFESLSAHDVAHFRTLPCPNPEDIAPCICTYTADKGTMDIDCMDISDEEELYQVFHSLIPIPTFGRLNLPADRLTTLTDQVFDAATFKEVNIACSNDCEPTLTTVDPNTFIKSASTLLSLSMSPTNISDFPFDTIQEYVNIVAIYLNDSPLSIFPTIHSETLRVLFLCNDTFREIPPHVLDGLPNLKDLQLQRNSIDSLRKEV</sequence>
<evidence type="ECO:0008006" key="4">
    <source>
        <dbReference type="Google" id="ProtNLM"/>
    </source>
</evidence>
<reference evidence="2 3" key="1">
    <citation type="submission" date="2024-05" db="EMBL/GenBank/DDBJ databases">
        <authorList>
            <person name="Wallberg A."/>
        </authorList>
    </citation>
    <scope>NUCLEOTIDE SEQUENCE [LARGE SCALE GENOMIC DNA]</scope>
</reference>
<dbReference type="Gene3D" id="3.80.10.10">
    <property type="entry name" value="Ribonuclease Inhibitor"/>
    <property type="match status" value="1"/>
</dbReference>
<accession>A0AAV2RRN1</accession>
<name>A0AAV2RRN1_MEGNR</name>
<gene>
    <name evidence="2" type="ORF">MNOR_LOCUS26755</name>
</gene>